<evidence type="ECO:0000256" key="1">
    <source>
        <dbReference type="ARBA" id="ARBA00004496"/>
    </source>
</evidence>
<evidence type="ECO:0000313" key="10">
    <source>
        <dbReference type="Proteomes" id="UP000198847"/>
    </source>
</evidence>
<dbReference type="EMBL" id="FODY01000014">
    <property type="protein sequence ID" value="SEP23711.1"/>
    <property type="molecule type" value="Genomic_DNA"/>
</dbReference>
<gene>
    <name evidence="9" type="ORF">SAMN04490178_114109</name>
</gene>
<dbReference type="PANTHER" id="PTHR33799:SF1">
    <property type="entry name" value="PTS SYSTEM MANNOSE-SPECIFIC EIIAB COMPONENT-RELATED"/>
    <property type="match status" value="1"/>
</dbReference>
<evidence type="ECO:0000313" key="9">
    <source>
        <dbReference type="EMBL" id="SEP23711.1"/>
    </source>
</evidence>
<dbReference type="Proteomes" id="UP000198847">
    <property type="component" value="Unassembled WGS sequence"/>
</dbReference>
<dbReference type="InterPro" id="IPR033887">
    <property type="entry name" value="PTS_IIA_man"/>
</dbReference>
<keyword evidence="2" id="KW-0813">Transport</keyword>
<evidence type="ECO:0000256" key="6">
    <source>
        <dbReference type="ARBA" id="ARBA00022683"/>
    </source>
</evidence>
<dbReference type="InterPro" id="IPR004701">
    <property type="entry name" value="PTS_EIIA_man-typ"/>
</dbReference>
<keyword evidence="4" id="KW-0762">Sugar transport</keyword>
<sequence length="143" mass="15496">MKKIMIVTGHGQFATALQSTFELLLGPTDVLYFVDFTATDTDKSLKECFESILAANEDRQVLFVCDILGGTPFKVAAELALQAENREVVAGVNIGSIIEAIYQNEQMSVQALADAVVRASRKGTLRFEKVIISQPCSGHSNGI</sequence>
<evidence type="ECO:0000256" key="3">
    <source>
        <dbReference type="ARBA" id="ARBA00022490"/>
    </source>
</evidence>
<keyword evidence="6" id="KW-0598">Phosphotransferase system</keyword>
<keyword evidence="10" id="KW-1185">Reference proteome</keyword>
<evidence type="ECO:0000256" key="2">
    <source>
        <dbReference type="ARBA" id="ARBA00022448"/>
    </source>
</evidence>
<dbReference type="PROSITE" id="PS51096">
    <property type="entry name" value="PTS_EIIA_TYPE_4"/>
    <property type="match status" value="1"/>
</dbReference>
<dbReference type="SUPFAM" id="SSF53062">
    <property type="entry name" value="PTS system fructose IIA component-like"/>
    <property type="match status" value="1"/>
</dbReference>
<dbReference type="CDD" id="cd00006">
    <property type="entry name" value="PTS_IIA_man"/>
    <property type="match status" value="1"/>
</dbReference>
<keyword evidence="5" id="KW-0808">Transferase</keyword>
<accession>A0A1H8W7V7</accession>
<comment type="subcellular location">
    <subcellularLocation>
        <location evidence="1">Cytoplasm</location>
    </subcellularLocation>
</comment>
<dbReference type="OrthoDB" id="9799827at2"/>
<evidence type="ECO:0000256" key="7">
    <source>
        <dbReference type="ARBA" id="ARBA00022777"/>
    </source>
</evidence>
<dbReference type="Pfam" id="PF03610">
    <property type="entry name" value="EIIA-man"/>
    <property type="match status" value="1"/>
</dbReference>
<dbReference type="Gene3D" id="3.40.50.510">
    <property type="entry name" value="Phosphotransferase system, mannose-type IIA component"/>
    <property type="match status" value="1"/>
</dbReference>
<dbReference type="InterPro" id="IPR036662">
    <property type="entry name" value="PTS_EIIA_man-typ_sf"/>
</dbReference>
<proteinExistence type="predicted"/>
<name>A0A1H8W7V7_9FIRM</name>
<feature type="domain" description="PTS EIIA type-4" evidence="8">
    <location>
        <begin position="2"/>
        <end position="124"/>
    </location>
</feature>
<organism evidence="9 10">
    <name type="scientific">Propionispora vibrioides</name>
    <dbReference type="NCBI Taxonomy" id="112903"/>
    <lineage>
        <taxon>Bacteria</taxon>
        <taxon>Bacillati</taxon>
        <taxon>Bacillota</taxon>
        <taxon>Negativicutes</taxon>
        <taxon>Selenomonadales</taxon>
        <taxon>Sporomusaceae</taxon>
        <taxon>Propionispora</taxon>
    </lineage>
</organism>
<dbReference type="InterPro" id="IPR051471">
    <property type="entry name" value="Bacterial_PTS_sugar_comp"/>
</dbReference>
<keyword evidence="7" id="KW-0418">Kinase</keyword>
<evidence type="ECO:0000256" key="5">
    <source>
        <dbReference type="ARBA" id="ARBA00022679"/>
    </source>
</evidence>
<protein>
    <submittedName>
        <fullName evidence="9">PTS system, N-acetylgalactosamine-specific IIA component</fullName>
    </submittedName>
</protein>
<dbReference type="STRING" id="112903.SAMN04490178_114109"/>
<dbReference type="RefSeq" id="WP_091747828.1">
    <property type="nucleotide sequence ID" value="NZ_FODY01000014.1"/>
</dbReference>
<dbReference type="AlphaFoldDB" id="A0A1H8W7V7"/>
<evidence type="ECO:0000259" key="8">
    <source>
        <dbReference type="PROSITE" id="PS51096"/>
    </source>
</evidence>
<dbReference type="GO" id="GO:0016301">
    <property type="term" value="F:kinase activity"/>
    <property type="evidence" value="ECO:0007669"/>
    <property type="project" value="UniProtKB-KW"/>
</dbReference>
<reference evidence="9 10" key="1">
    <citation type="submission" date="2016-10" db="EMBL/GenBank/DDBJ databases">
        <authorList>
            <person name="de Groot N.N."/>
        </authorList>
    </citation>
    <scope>NUCLEOTIDE SEQUENCE [LARGE SCALE GENOMIC DNA]</scope>
    <source>
        <strain evidence="9 10">DSM 13305</strain>
    </source>
</reference>
<dbReference type="GO" id="GO:0009401">
    <property type="term" value="P:phosphoenolpyruvate-dependent sugar phosphotransferase system"/>
    <property type="evidence" value="ECO:0007669"/>
    <property type="project" value="UniProtKB-KW"/>
</dbReference>
<keyword evidence="3" id="KW-0963">Cytoplasm</keyword>
<dbReference type="PANTHER" id="PTHR33799">
    <property type="entry name" value="PTS PERMEASE-RELATED-RELATED"/>
    <property type="match status" value="1"/>
</dbReference>
<dbReference type="GO" id="GO:0005737">
    <property type="term" value="C:cytoplasm"/>
    <property type="evidence" value="ECO:0007669"/>
    <property type="project" value="UniProtKB-SubCell"/>
</dbReference>
<dbReference type="GO" id="GO:0016020">
    <property type="term" value="C:membrane"/>
    <property type="evidence" value="ECO:0007669"/>
    <property type="project" value="InterPro"/>
</dbReference>
<evidence type="ECO:0000256" key="4">
    <source>
        <dbReference type="ARBA" id="ARBA00022597"/>
    </source>
</evidence>